<name>A0ABU7ENM5_9TELE</name>
<sequence>MLGTKMVEYLHEAKASRPYPYILTLENDQHASQAFVIIVGQAFVCFKAFFILDIKYPKQCERVGIPA</sequence>
<comment type="caution">
    <text evidence="2">The sequence shown here is derived from an EMBL/GenBank/DDBJ whole genome shotgun (WGS) entry which is preliminary data.</text>
</comment>
<dbReference type="Proteomes" id="UP001352852">
    <property type="component" value="Unassembled WGS sequence"/>
</dbReference>
<evidence type="ECO:0000313" key="2">
    <source>
        <dbReference type="EMBL" id="MED6288754.1"/>
    </source>
</evidence>
<accession>A0ABU7ENM5</accession>
<reference evidence="2 3" key="1">
    <citation type="submission" date="2021-06" db="EMBL/GenBank/DDBJ databases">
        <authorList>
            <person name="Palmer J.M."/>
        </authorList>
    </citation>
    <scope>NUCLEOTIDE SEQUENCE [LARGE SCALE GENOMIC DNA]</scope>
    <source>
        <strain evidence="2 3">CL_MEX2019</strain>
        <tissue evidence="2">Muscle</tissue>
    </source>
</reference>
<gene>
    <name evidence="2" type="ORF">CHARACLAT_029663</name>
</gene>
<keyword evidence="3" id="KW-1185">Reference proteome</keyword>
<evidence type="ECO:0000313" key="3">
    <source>
        <dbReference type="Proteomes" id="UP001352852"/>
    </source>
</evidence>
<feature type="transmembrane region" description="Helical" evidence="1">
    <location>
        <begin position="31"/>
        <end position="52"/>
    </location>
</feature>
<keyword evidence="1" id="KW-1133">Transmembrane helix</keyword>
<protein>
    <submittedName>
        <fullName evidence="2">Uncharacterized protein</fullName>
    </submittedName>
</protein>
<proteinExistence type="predicted"/>
<organism evidence="2 3">
    <name type="scientific">Characodon lateralis</name>
    <dbReference type="NCBI Taxonomy" id="208331"/>
    <lineage>
        <taxon>Eukaryota</taxon>
        <taxon>Metazoa</taxon>
        <taxon>Chordata</taxon>
        <taxon>Craniata</taxon>
        <taxon>Vertebrata</taxon>
        <taxon>Euteleostomi</taxon>
        <taxon>Actinopterygii</taxon>
        <taxon>Neopterygii</taxon>
        <taxon>Teleostei</taxon>
        <taxon>Neoteleostei</taxon>
        <taxon>Acanthomorphata</taxon>
        <taxon>Ovalentaria</taxon>
        <taxon>Atherinomorphae</taxon>
        <taxon>Cyprinodontiformes</taxon>
        <taxon>Goodeidae</taxon>
        <taxon>Characodon</taxon>
    </lineage>
</organism>
<keyword evidence="1" id="KW-0472">Membrane</keyword>
<keyword evidence="1" id="KW-0812">Transmembrane</keyword>
<evidence type="ECO:0000256" key="1">
    <source>
        <dbReference type="SAM" id="Phobius"/>
    </source>
</evidence>
<dbReference type="EMBL" id="JAHUTJ010061628">
    <property type="protein sequence ID" value="MED6288754.1"/>
    <property type="molecule type" value="Genomic_DNA"/>
</dbReference>